<dbReference type="InterPro" id="IPR014721">
    <property type="entry name" value="Ribsml_uS5_D2-typ_fold_subgr"/>
</dbReference>
<dbReference type="GO" id="GO:0004176">
    <property type="term" value="F:ATP-dependent peptidase activity"/>
    <property type="evidence" value="ECO:0007669"/>
    <property type="project" value="InterPro"/>
</dbReference>
<dbReference type="InterPro" id="IPR008269">
    <property type="entry name" value="Lon_proteolytic"/>
</dbReference>
<dbReference type="Pfam" id="PF05362">
    <property type="entry name" value="Lon_C"/>
    <property type="match status" value="1"/>
</dbReference>
<dbReference type="SUPFAM" id="SSF50156">
    <property type="entry name" value="PDZ domain-like"/>
    <property type="match status" value="1"/>
</dbReference>
<gene>
    <name evidence="3" type="ORF">UFOPK2370_01205</name>
</gene>
<protein>
    <submittedName>
        <fullName evidence="3">Unannotated protein</fullName>
    </submittedName>
</protein>
<dbReference type="Gene3D" id="3.30.230.10">
    <property type="match status" value="1"/>
</dbReference>
<keyword evidence="1" id="KW-0812">Transmembrane</keyword>
<dbReference type="Gene3D" id="2.30.42.10">
    <property type="match status" value="1"/>
</dbReference>
<evidence type="ECO:0000313" key="3">
    <source>
        <dbReference type="EMBL" id="CAB4695153.1"/>
    </source>
</evidence>
<dbReference type="SUPFAM" id="SSF54211">
    <property type="entry name" value="Ribosomal protein S5 domain 2-like"/>
    <property type="match status" value="1"/>
</dbReference>
<dbReference type="GO" id="GO:0006508">
    <property type="term" value="P:proteolysis"/>
    <property type="evidence" value="ECO:0007669"/>
    <property type="project" value="InterPro"/>
</dbReference>
<dbReference type="EMBL" id="CAEZXK010000056">
    <property type="protein sequence ID" value="CAB4695153.1"/>
    <property type="molecule type" value="Genomic_DNA"/>
</dbReference>
<name>A0A6J6PEM7_9ZZZZ</name>
<reference evidence="3" key="1">
    <citation type="submission" date="2020-05" db="EMBL/GenBank/DDBJ databases">
        <authorList>
            <person name="Chiriac C."/>
            <person name="Salcher M."/>
            <person name="Ghai R."/>
            <person name="Kavagutti S V."/>
        </authorList>
    </citation>
    <scope>NUCLEOTIDE SEQUENCE</scope>
</reference>
<proteinExistence type="predicted"/>
<organism evidence="3">
    <name type="scientific">freshwater metagenome</name>
    <dbReference type="NCBI Taxonomy" id="449393"/>
    <lineage>
        <taxon>unclassified sequences</taxon>
        <taxon>metagenomes</taxon>
        <taxon>ecological metagenomes</taxon>
    </lineage>
</organism>
<dbReference type="InterPro" id="IPR020568">
    <property type="entry name" value="Ribosomal_Su5_D2-typ_SF"/>
</dbReference>
<evidence type="ECO:0000256" key="1">
    <source>
        <dbReference type="SAM" id="Phobius"/>
    </source>
</evidence>
<dbReference type="GO" id="GO:0004252">
    <property type="term" value="F:serine-type endopeptidase activity"/>
    <property type="evidence" value="ECO:0007669"/>
    <property type="project" value="InterPro"/>
</dbReference>
<dbReference type="AlphaFoldDB" id="A0A6J6PEM7"/>
<evidence type="ECO:0000259" key="2">
    <source>
        <dbReference type="PROSITE" id="PS50106"/>
    </source>
</evidence>
<feature type="transmembrane region" description="Helical" evidence="1">
    <location>
        <begin position="21"/>
        <end position="40"/>
    </location>
</feature>
<dbReference type="PROSITE" id="PS50106">
    <property type="entry name" value="PDZ"/>
    <property type="match status" value="1"/>
</dbReference>
<dbReference type="InterPro" id="IPR001478">
    <property type="entry name" value="PDZ"/>
</dbReference>
<dbReference type="InterPro" id="IPR036034">
    <property type="entry name" value="PDZ_sf"/>
</dbReference>
<sequence>MPRRLFAKSRIARRPESRRSVAGTSLLVLFSLGLVALSFFDAPYVIERPGPVVNVLGEYQDKLVIEVVDTKTFPTEGELGLLSVSIVGSPEQTPSWPELFFAWLDPAQAIAPIEQFYPKTKTVEQVDAESTAMMEESQQDSVAVALKKLGYEIPSNIYISEVSKNKPSSGKLVAGDFVKAINGVAPTSIDNLRAMIGEYDSKTPLKVTVERDKKSLVYELTPVKNDDGNFVLGIFVGTKYDFPVKVNLQVSDIGGPSGGMMFALGIYDRLTPGALTGGKNIAGTGTVNSEGEIGSIGGIRQKMYGAERSGATHFLAPVGNCAEVVGHIPTGLTVISVRTFEEALAATEAIANDRDTKQLGSCSTK</sequence>
<accession>A0A6J6PEM7</accession>
<keyword evidence="1" id="KW-0472">Membrane</keyword>
<feature type="domain" description="PDZ" evidence="2">
    <location>
        <begin position="131"/>
        <end position="211"/>
    </location>
</feature>
<keyword evidence="1" id="KW-1133">Transmembrane helix</keyword>